<comment type="caution">
    <text evidence="6">The sequence shown here is derived from an EMBL/GenBank/DDBJ whole genome shotgun (WGS) entry which is preliminary data.</text>
</comment>
<evidence type="ECO:0000259" key="5">
    <source>
        <dbReference type="PROSITE" id="PS50932"/>
    </source>
</evidence>
<dbReference type="Gene3D" id="3.40.50.2300">
    <property type="match status" value="2"/>
</dbReference>
<dbReference type="PROSITE" id="PS50932">
    <property type="entry name" value="HTH_LACI_2"/>
    <property type="match status" value="1"/>
</dbReference>
<dbReference type="Pfam" id="PF00532">
    <property type="entry name" value="Peripla_BP_1"/>
    <property type="match status" value="1"/>
</dbReference>
<keyword evidence="4" id="KW-0804">Transcription</keyword>
<evidence type="ECO:0000313" key="6">
    <source>
        <dbReference type="EMBL" id="CDI61693.1"/>
    </source>
</evidence>
<dbReference type="Pfam" id="PF00356">
    <property type="entry name" value="LacI"/>
    <property type="match status" value="1"/>
</dbReference>
<organism evidence="6">
    <name type="scientific">Lactobacillus helveticus CIRM-BIA 104</name>
    <dbReference type="NCBI Taxonomy" id="1226333"/>
    <lineage>
        <taxon>Bacteria</taxon>
        <taxon>Bacillati</taxon>
        <taxon>Bacillota</taxon>
        <taxon>Bacilli</taxon>
        <taxon>Lactobacillales</taxon>
        <taxon>Lactobacillaceae</taxon>
        <taxon>Lactobacillus</taxon>
    </lineage>
</organism>
<dbReference type="HOGENOM" id="CLU_037628_6_0_9"/>
<dbReference type="InterPro" id="IPR001761">
    <property type="entry name" value="Peripla_BP/Lac1_sug-bd_dom"/>
</dbReference>
<dbReference type="EMBL" id="CBUL010000230">
    <property type="protein sequence ID" value="CDI61693.1"/>
    <property type="molecule type" value="Genomic_DNA"/>
</dbReference>
<dbReference type="GO" id="GO:0000976">
    <property type="term" value="F:transcription cis-regulatory region binding"/>
    <property type="evidence" value="ECO:0007669"/>
    <property type="project" value="TreeGrafter"/>
</dbReference>
<feature type="domain" description="HTH lacI-type" evidence="5">
    <location>
        <begin position="5"/>
        <end position="58"/>
    </location>
</feature>
<keyword evidence="2" id="KW-0805">Transcription regulation</keyword>
<dbReference type="InterPro" id="IPR000843">
    <property type="entry name" value="HTH_LacI"/>
</dbReference>
<dbReference type="PANTHER" id="PTHR30146:SF95">
    <property type="entry name" value="RIBOSE OPERON REPRESSOR"/>
    <property type="match status" value="1"/>
</dbReference>
<dbReference type="InterPro" id="IPR028082">
    <property type="entry name" value="Peripla_BP_I"/>
</dbReference>
<dbReference type="Proteomes" id="UP000017247">
    <property type="component" value="Unassembled WGS sequence"/>
</dbReference>
<gene>
    <name evidence="6" type="ORF">LHCIRMBIA104_02036</name>
</gene>
<proteinExistence type="predicted"/>
<dbReference type="SUPFAM" id="SSF47413">
    <property type="entry name" value="lambda repressor-like DNA-binding domains"/>
    <property type="match status" value="1"/>
</dbReference>
<dbReference type="Gene3D" id="1.10.260.40">
    <property type="entry name" value="lambda repressor-like DNA-binding domains"/>
    <property type="match status" value="1"/>
</dbReference>
<dbReference type="PANTHER" id="PTHR30146">
    <property type="entry name" value="LACI-RELATED TRANSCRIPTIONAL REPRESSOR"/>
    <property type="match status" value="1"/>
</dbReference>
<evidence type="ECO:0000256" key="4">
    <source>
        <dbReference type="ARBA" id="ARBA00023163"/>
    </source>
</evidence>
<accession>U6FBY4</accession>
<sequence length="329" mass="37705">MNRKPTMNDVARVAGVGRGTVSNYINGRKIKEENRQKVDKAIKELGYIPNLQARELKTSTNSEIVFIVPTNWTSFFSEMIFYMQEELSRHHYKMILENSHSSPQEEKEILRMAALNQVAGVITMSYSDFYNFTDFSENLNLVSIERQVSPEVPLISSDNKGGGILAAKQLLKMQRKHLLLLSRETHHHTGTDLRAEAFSKYLTDKGIKFKRFRASLEPSYRQEIFNYLEKEGKSLDGIFAVTDEYGMIAQRALAQIDPKLLQQIEIIGFDGARNSQSSPLFLDTIQQPIKKLVKEAVHILLKKIDGETVENNYRKILPVTFVKAERDLF</sequence>
<dbReference type="SUPFAM" id="SSF53822">
    <property type="entry name" value="Periplasmic binding protein-like I"/>
    <property type="match status" value="1"/>
</dbReference>
<dbReference type="GO" id="GO:0003700">
    <property type="term" value="F:DNA-binding transcription factor activity"/>
    <property type="evidence" value="ECO:0007669"/>
    <property type="project" value="TreeGrafter"/>
</dbReference>
<dbReference type="RefSeq" id="WP_023192299.1">
    <property type="nucleotide sequence ID" value="NZ_HG531142.1"/>
</dbReference>
<dbReference type="AlphaFoldDB" id="U6FBY4"/>
<name>U6FBY4_LACHE</name>
<protein>
    <submittedName>
        <fullName evidence="6">LacI family sugar-binding transcriptional regulator</fullName>
    </submittedName>
</protein>
<dbReference type="InterPro" id="IPR010982">
    <property type="entry name" value="Lambda_DNA-bd_dom_sf"/>
</dbReference>
<dbReference type="SMART" id="SM00354">
    <property type="entry name" value="HTH_LACI"/>
    <property type="match status" value="1"/>
</dbReference>
<evidence type="ECO:0000256" key="2">
    <source>
        <dbReference type="ARBA" id="ARBA00023015"/>
    </source>
</evidence>
<keyword evidence="1" id="KW-0678">Repressor</keyword>
<evidence type="ECO:0000256" key="1">
    <source>
        <dbReference type="ARBA" id="ARBA00022491"/>
    </source>
</evidence>
<dbReference type="CDD" id="cd01392">
    <property type="entry name" value="HTH_LacI"/>
    <property type="match status" value="1"/>
</dbReference>
<reference evidence="6" key="1">
    <citation type="submission" date="2013-09" db="EMBL/GenBank/DDBJ databases">
        <title>Draft Genome Sequence of five Lactobacillus helveticus strains CIRM-BIA 101T, 103, 104, 951 and 953 isolated from milk product.</title>
        <authorList>
            <person name="Valence F."/>
            <person name="Chuat V."/>
            <person name="Ma L."/>
            <person name="Creno S."/>
            <person name="Falentin H."/>
            <person name="Lortal S."/>
            <person name="Bizet C."/>
            <person name="Clermont D."/>
            <person name="Loux V."/>
            <person name="Bouchier C."/>
            <person name="Cousin S."/>
        </authorList>
    </citation>
    <scope>NUCLEOTIDE SEQUENCE [LARGE SCALE GENOMIC DNA]</scope>
    <source>
        <strain evidence="6">CIRM-BIA 104</strain>
    </source>
</reference>
<dbReference type="PROSITE" id="PS00356">
    <property type="entry name" value="HTH_LACI_1"/>
    <property type="match status" value="1"/>
</dbReference>
<evidence type="ECO:0000256" key="3">
    <source>
        <dbReference type="ARBA" id="ARBA00023125"/>
    </source>
</evidence>
<keyword evidence="3" id="KW-0238">DNA-binding</keyword>